<dbReference type="PANTHER" id="PTHR42736:SF1">
    <property type="entry name" value="PROTEIN-GLUTAMINE GAMMA-GLUTAMYLTRANSFERASE"/>
    <property type="match status" value="1"/>
</dbReference>
<dbReference type="InterPro" id="IPR038765">
    <property type="entry name" value="Papain-like_cys_pep_sf"/>
</dbReference>
<feature type="transmembrane region" description="Helical" evidence="2">
    <location>
        <begin position="69"/>
        <end position="89"/>
    </location>
</feature>
<keyword evidence="2" id="KW-0812">Transmembrane</keyword>
<gene>
    <name evidence="4" type="ORF">ACFQRL_03595</name>
</gene>
<feature type="transmembrane region" description="Helical" evidence="2">
    <location>
        <begin position="180"/>
        <end position="196"/>
    </location>
</feature>
<accession>A0ABW2HB10</accession>
<comment type="caution">
    <text evidence="4">The sequence shown here is derived from an EMBL/GenBank/DDBJ whole genome shotgun (WGS) entry which is preliminary data.</text>
</comment>
<dbReference type="PANTHER" id="PTHR42736">
    <property type="entry name" value="PROTEIN-GLUTAMINE GAMMA-GLUTAMYLTRANSFERASE"/>
    <property type="match status" value="1"/>
</dbReference>
<feature type="transmembrane region" description="Helical" evidence="2">
    <location>
        <begin position="43"/>
        <end position="62"/>
    </location>
</feature>
<keyword evidence="2" id="KW-1133">Transmembrane helix</keyword>
<reference evidence="5" key="1">
    <citation type="journal article" date="2019" name="Int. J. Syst. Evol. Microbiol.">
        <title>The Global Catalogue of Microorganisms (GCM) 10K type strain sequencing project: providing services to taxonomists for standard genome sequencing and annotation.</title>
        <authorList>
            <consortium name="The Broad Institute Genomics Platform"/>
            <consortium name="The Broad Institute Genome Sequencing Center for Infectious Disease"/>
            <person name="Wu L."/>
            <person name="Ma J."/>
        </authorList>
    </citation>
    <scope>NUCLEOTIDE SEQUENCE [LARGE SCALE GENOMIC DNA]</scope>
    <source>
        <strain evidence="5">CGMCC 1.15772</strain>
    </source>
</reference>
<feature type="region of interest" description="Disordered" evidence="1">
    <location>
        <begin position="551"/>
        <end position="600"/>
    </location>
</feature>
<feature type="transmembrane region" description="Helical" evidence="2">
    <location>
        <begin position="217"/>
        <end position="237"/>
    </location>
</feature>
<dbReference type="Proteomes" id="UP001596507">
    <property type="component" value="Unassembled WGS sequence"/>
</dbReference>
<dbReference type="InterPro" id="IPR052901">
    <property type="entry name" value="Bact_TGase-like"/>
</dbReference>
<dbReference type="SMART" id="SM00460">
    <property type="entry name" value="TGc"/>
    <property type="match status" value="1"/>
</dbReference>
<dbReference type="RefSeq" id="WP_262872964.1">
    <property type="nucleotide sequence ID" value="NZ_BAABKW010000005.1"/>
</dbReference>
<dbReference type="InterPro" id="IPR002931">
    <property type="entry name" value="Transglutaminase-like"/>
</dbReference>
<feature type="transmembrane region" description="Helical" evidence="2">
    <location>
        <begin position="129"/>
        <end position="150"/>
    </location>
</feature>
<evidence type="ECO:0000313" key="5">
    <source>
        <dbReference type="Proteomes" id="UP001596507"/>
    </source>
</evidence>
<organism evidence="4 5">
    <name type="scientific">Microbacterium fluvii</name>
    <dbReference type="NCBI Taxonomy" id="415215"/>
    <lineage>
        <taxon>Bacteria</taxon>
        <taxon>Bacillati</taxon>
        <taxon>Actinomycetota</taxon>
        <taxon>Actinomycetes</taxon>
        <taxon>Micrococcales</taxon>
        <taxon>Microbacteriaceae</taxon>
        <taxon>Microbacterium</taxon>
    </lineage>
</organism>
<keyword evidence="2" id="KW-0472">Membrane</keyword>
<name>A0ABW2HB10_9MICO</name>
<feature type="transmembrane region" description="Helical" evidence="2">
    <location>
        <begin position="19"/>
        <end position="37"/>
    </location>
</feature>
<keyword evidence="5" id="KW-1185">Reference proteome</keyword>
<dbReference type="Pfam" id="PF11992">
    <property type="entry name" value="TgpA_N"/>
    <property type="match status" value="1"/>
</dbReference>
<dbReference type="Pfam" id="PF01841">
    <property type="entry name" value="Transglut_core"/>
    <property type="match status" value="1"/>
</dbReference>
<dbReference type="Gene3D" id="3.10.620.30">
    <property type="match status" value="1"/>
</dbReference>
<evidence type="ECO:0000256" key="1">
    <source>
        <dbReference type="SAM" id="MobiDB-lite"/>
    </source>
</evidence>
<dbReference type="EMBL" id="JBHTBE010000001">
    <property type="protein sequence ID" value="MFC7268044.1"/>
    <property type="molecule type" value="Genomic_DNA"/>
</dbReference>
<sequence length="759" mass="80045">MSADQAPASARPARPGEPALTLGVFAAVMAALLPVLWVVVGGWWLVAAIAVCALVLLAGYLARRARLAAIAVTLIEAAVWALLLTGIFFRDSALLWVLPTPQTFDDAGMAWTTALTEIQLGRAPMPVSASFAFLIAGATGLLTIVVDHVVLTARMPLLAAVGLIAVSLIPAIVVPREADVIGFVLLAVAILFLLRAETKGRRTDAAPRAPDQPGVPATAVGIGAVAVIVAVAVAPLLPEPVASSQPAALGGPGINADLSLGRDLRQPYETEVIRLHTTAKNPPYLRVTTLTEFDGKVWKPDSMHSVALGAEHAFGTLNADPSISTVDTRTTVQVQELATRWLPTAYPAVAVEGADGVWEAVPYNRTVRSSTASSRGQEYNVDTVVPQPTLEQIRAVEAQNPLLLRDTKEVPEGTPAVIEQTARAVTADADNDYDALIALQTWFRGSDFRYSLDAPVEDGFDGEGVQAVARFLEVREGYCVHFAAAFALMARTLDMPSRIVVGYLPGTSTGDKVGDEPVFSVMSSQLHAWPEVYFDRIGWVAFEPTKGLGVPTSFASTPTDGPRATPGATPTPSQSASLSPQELDRLEREREEASGSTRVDTVNPWPGIGLVAGVLAVLFAPALAGAARRRMLRARVDAHDAGAAAAAWLFGQEAAIDLGIAMPWSQSPRVFGERLIAAGAPRGAMSRLVVAIEQASYAPTAAQATVTAADAGTVRRGLLASAPPWRRTIAWFAPRSLLIRPGSPFAAAGLPWAREPVPT</sequence>
<protein>
    <submittedName>
        <fullName evidence="4">TransglutaminaseTgpA domain-containing protein</fullName>
    </submittedName>
</protein>
<feature type="domain" description="Transglutaminase-like" evidence="3">
    <location>
        <begin position="471"/>
        <end position="546"/>
    </location>
</feature>
<evidence type="ECO:0000256" key="2">
    <source>
        <dbReference type="SAM" id="Phobius"/>
    </source>
</evidence>
<evidence type="ECO:0000259" key="3">
    <source>
        <dbReference type="SMART" id="SM00460"/>
    </source>
</evidence>
<feature type="transmembrane region" description="Helical" evidence="2">
    <location>
        <begin position="157"/>
        <end position="174"/>
    </location>
</feature>
<feature type="compositionally biased region" description="Low complexity" evidence="1">
    <location>
        <begin position="557"/>
        <end position="572"/>
    </location>
</feature>
<proteinExistence type="predicted"/>
<feature type="transmembrane region" description="Helical" evidence="2">
    <location>
        <begin position="605"/>
        <end position="626"/>
    </location>
</feature>
<evidence type="ECO:0000313" key="4">
    <source>
        <dbReference type="EMBL" id="MFC7268044.1"/>
    </source>
</evidence>
<feature type="compositionally biased region" description="Basic and acidic residues" evidence="1">
    <location>
        <begin position="582"/>
        <end position="593"/>
    </location>
</feature>
<dbReference type="SUPFAM" id="SSF54001">
    <property type="entry name" value="Cysteine proteinases"/>
    <property type="match status" value="1"/>
</dbReference>
<dbReference type="InterPro" id="IPR021878">
    <property type="entry name" value="TgpA_N"/>
</dbReference>